<dbReference type="Proteomes" id="UP000276133">
    <property type="component" value="Unassembled WGS sequence"/>
</dbReference>
<sequence>MILKIKTGVVKAKAKKEEAASNLMNHFDTCHFNACHFDTFISITEKIKCFLLVFKYWKSEIIIEIIFGIQILSFIKGFFATF</sequence>
<evidence type="ECO:0000313" key="2">
    <source>
        <dbReference type="Proteomes" id="UP000276133"/>
    </source>
</evidence>
<organism evidence="1 2">
    <name type="scientific">Brachionus plicatilis</name>
    <name type="common">Marine rotifer</name>
    <name type="synonym">Brachionus muelleri</name>
    <dbReference type="NCBI Taxonomy" id="10195"/>
    <lineage>
        <taxon>Eukaryota</taxon>
        <taxon>Metazoa</taxon>
        <taxon>Spiralia</taxon>
        <taxon>Gnathifera</taxon>
        <taxon>Rotifera</taxon>
        <taxon>Eurotatoria</taxon>
        <taxon>Monogononta</taxon>
        <taxon>Pseudotrocha</taxon>
        <taxon>Ploima</taxon>
        <taxon>Brachionidae</taxon>
        <taxon>Brachionus</taxon>
    </lineage>
</organism>
<dbReference type="EMBL" id="REGN01006461">
    <property type="protein sequence ID" value="RNA09469.1"/>
    <property type="molecule type" value="Genomic_DNA"/>
</dbReference>
<protein>
    <submittedName>
        <fullName evidence="1">Uncharacterized protein</fullName>
    </submittedName>
</protein>
<comment type="caution">
    <text evidence="1">The sequence shown here is derived from an EMBL/GenBank/DDBJ whole genome shotgun (WGS) entry which is preliminary data.</text>
</comment>
<evidence type="ECO:0000313" key="1">
    <source>
        <dbReference type="EMBL" id="RNA09469.1"/>
    </source>
</evidence>
<name>A0A3M7QDU6_BRAPC</name>
<reference evidence="1 2" key="1">
    <citation type="journal article" date="2018" name="Sci. Rep.">
        <title>Genomic signatures of local adaptation to the degree of environmental predictability in rotifers.</title>
        <authorList>
            <person name="Franch-Gras L."/>
            <person name="Hahn C."/>
            <person name="Garcia-Roger E.M."/>
            <person name="Carmona M.J."/>
            <person name="Serra M."/>
            <person name="Gomez A."/>
        </authorList>
    </citation>
    <scope>NUCLEOTIDE SEQUENCE [LARGE SCALE GENOMIC DNA]</scope>
    <source>
        <strain evidence="1">HYR1</strain>
    </source>
</reference>
<accession>A0A3M7QDU6</accession>
<dbReference type="AlphaFoldDB" id="A0A3M7QDU6"/>
<gene>
    <name evidence="1" type="ORF">BpHYR1_042382</name>
</gene>
<proteinExistence type="predicted"/>
<keyword evidence="2" id="KW-1185">Reference proteome</keyword>